<organism evidence="2 3">
    <name type="scientific">Sulfobacillus acidophilus (strain ATCC 700253 / DSM 10332 / NAL)</name>
    <dbReference type="NCBI Taxonomy" id="679936"/>
    <lineage>
        <taxon>Bacteria</taxon>
        <taxon>Bacillati</taxon>
        <taxon>Bacillota</taxon>
        <taxon>Clostridia</taxon>
        <taxon>Eubacteriales</taxon>
        <taxon>Clostridiales Family XVII. Incertae Sedis</taxon>
        <taxon>Sulfobacillus</taxon>
    </lineage>
</organism>
<sequence length="171" mass="18960">MKHPDQAYRTCVGILKIGQSHSAETLEAAAAQAVARELYTARAVTALAKHLADASSEPTAVPPHPNVRGPAYYQKSEEESLMLPNATRDHLQALRLSAMAEAWARQQADPTMAELSFDERFGLLVDAEWVHRQNRRWARRLREAQLRLAASPEAVGGCPRFRGISLAYPFS</sequence>
<dbReference type="KEGG" id="sap:Sulac_3597"/>
<dbReference type="AlphaFoldDB" id="G8U1U6"/>
<dbReference type="HOGENOM" id="CLU_1562070_0_0_9"/>
<accession>G8U1U6</accession>
<geneLocation type="plasmid" evidence="3">
    <name>pSULAd1</name>
</geneLocation>
<dbReference type="PATRIC" id="fig|679936.5.peg.3717"/>
<dbReference type="EMBL" id="CP003180">
    <property type="protein sequence ID" value="AEW07024.1"/>
    <property type="molecule type" value="Genomic_DNA"/>
</dbReference>
<evidence type="ECO:0000313" key="3">
    <source>
        <dbReference type="Proteomes" id="UP000005439"/>
    </source>
</evidence>
<proteinExistence type="predicted"/>
<feature type="domain" description="IstB-like ATP-binding" evidence="1">
    <location>
        <begin position="91"/>
        <end position="149"/>
    </location>
</feature>
<keyword evidence="2" id="KW-0614">Plasmid</keyword>
<reference evidence="3" key="1">
    <citation type="submission" date="2011-12" db="EMBL/GenBank/DDBJ databases">
        <title>The complete genome of plasmid of Sulfobacillus acidophilus DSM 10332.</title>
        <authorList>
            <person name="Lucas S."/>
            <person name="Han J."/>
            <person name="Lapidus A."/>
            <person name="Bruce D."/>
            <person name="Goodwin L."/>
            <person name="Pitluck S."/>
            <person name="Peters L."/>
            <person name="Kyrpides N."/>
            <person name="Mavromatis K."/>
            <person name="Ivanova N."/>
            <person name="Mikhailova N."/>
            <person name="Chertkov O."/>
            <person name="Saunders E."/>
            <person name="Detter J.C."/>
            <person name="Tapia R."/>
            <person name="Han C."/>
            <person name="Land M."/>
            <person name="Hauser L."/>
            <person name="Markowitz V."/>
            <person name="Cheng J.-F."/>
            <person name="Hugenholtz P."/>
            <person name="Woyke T."/>
            <person name="Wu D."/>
            <person name="Pukall R."/>
            <person name="Gehrich-Schroeter G."/>
            <person name="Schneider S."/>
            <person name="Klenk H.-P."/>
            <person name="Eisen J.A."/>
        </authorList>
    </citation>
    <scope>NUCLEOTIDE SEQUENCE [LARGE SCALE GENOMIC DNA]</scope>
    <source>
        <strain evidence="3">ATCC 700253 / DSM 10332 / NAL</strain>
        <plasmid evidence="3">pSULAd1</plasmid>
    </source>
</reference>
<dbReference type="InterPro" id="IPR002611">
    <property type="entry name" value="IstB_ATP-bd"/>
</dbReference>
<evidence type="ECO:0000259" key="1">
    <source>
        <dbReference type="Pfam" id="PF01695"/>
    </source>
</evidence>
<dbReference type="Pfam" id="PF01695">
    <property type="entry name" value="IstB_IS21"/>
    <property type="match status" value="1"/>
</dbReference>
<dbReference type="GO" id="GO:0005524">
    <property type="term" value="F:ATP binding"/>
    <property type="evidence" value="ECO:0007669"/>
    <property type="project" value="InterPro"/>
</dbReference>
<dbReference type="Proteomes" id="UP000005439">
    <property type="component" value="Plasmid unnamed"/>
</dbReference>
<reference evidence="2 3" key="2">
    <citation type="journal article" date="2012" name="Stand. Genomic Sci.">
        <title>Complete genome sequence of the moderately thermophilic mineral-sulfide-oxidizing firmicute Sulfobacillus acidophilus type strain (NAL(T)).</title>
        <authorList>
            <person name="Anderson I."/>
            <person name="Chertkov O."/>
            <person name="Chen A."/>
            <person name="Saunders E."/>
            <person name="Lapidus A."/>
            <person name="Nolan M."/>
            <person name="Lucas S."/>
            <person name="Hammon N."/>
            <person name="Deshpande S."/>
            <person name="Cheng J.F."/>
            <person name="Han C."/>
            <person name="Tapia R."/>
            <person name="Goodwin L.A."/>
            <person name="Pitluck S."/>
            <person name="Liolios K."/>
            <person name="Pagani I."/>
            <person name="Ivanova N."/>
            <person name="Mikhailova N."/>
            <person name="Pati A."/>
            <person name="Palaniappan K."/>
            <person name="Land M."/>
            <person name="Pan C."/>
            <person name="Rohde M."/>
            <person name="Pukall R."/>
            <person name="Goker M."/>
            <person name="Detter J.C."/>
            <person name="Woyke T."/>
            <person name="Bristow J."/>
            <person name="Eisen J.A."/>
            <person name="Markowitz V."/>
            <person name="Hugenholtz P."/>
            <person name="Kyrpides N.C."/>
            <person name="Klenk H.P."/>
            <person name="Mavromatis K."/>
        </authorList>
    </citation>
    <scope>NUCLEOTIDE SEQUENCE [LARGE SCALE GENOMIC DNA]</scope>
    <source>
        <strain evidence="3">ATCC 700253 / DSM 10332 / NAL</strain>
        <plasmid evidence="3">pSULAd1</plasmid>
    </source>
</reference>
<keyword evidence="3" id="KW-1185">Reference proteome</keyword>
<gene>
    <name evidence="2" type="ordered locus">Sulac_3597</name>
</gene>
<name>G8U1U6_SULAD</name>
<evidence type="ECO:0000313" key="2">
    <source>
        <dbReference type="EMBL" id="AEW07024.1"/>
    </source>
</evidence>
<protein>
    <submittedName>
        <fullName evidence="2">IstB ATP binding domain protein</fullName>
    </submittedName>
</protein>